<keyword evidence="2" id="KW-1185">Reference proteome</keyword>
<dbReference type="AlphaFoldDB" id="A0A8J3CQN4"/>
<evidence type="ECO:0000313" key="1">
    <source>
        <dbReference type="EMBL" id="GHA86457.1"/>
    </source>
</evidence>
<proteinExistence type="predicted"/>
<protein>
    <submittedName>
        <fullName evidence="1">ATP/GTP-binding protein</fullName>
    </submittedName>
</protein>
<dbReference type="Gene3D" id="2.120.10.30">
    <property type="entry name" value="TolB, C-terminal domain"/>
    <property type="match status" value="1"/>
</dbReference>
<dbReference type="Proteomes" id="UP000634004">
    <property type="component" value="Unassembled WGS sequence"/>
</dbReference>
<dbReference type="PROSITE" id="PS51257">
    <property type="entry name" value="PROKAR_LIPOPROTEIN"/>
    <property type="match status" value="1"/>
</dbReference>
<organism evidence="1 2">
    <name type="scientific">Algimonas arctica</name>
    <dbReference type="NCBI Taxonomy" id="1479486"/>
    <lineage>
        <taxon>Bacteria</taxon>
        <taxon>Pseudomonadati</taxon>
        <taxon>Pseudomonadota</taxon>
        <taxon>Alphaproteobacteria</taxon>
        <taxon>Maricaulales</taxon>
        <taxon>Robiginitomaculaceae</taxon>
        <taxon>Algimonas</taxon>
    </lineage>
</organism>
<evidence type="ECO:0000313" key="2">
    <source>
        <dbReference type="Proteomes" id="UP000634004"/>
    </source>
</evidence>
<name>A0A8J3CQN4_9PROT</name>
<sequence length="307" mass="31883">MTRTLIALFASVAIVSCGEAEPKSETATDSAQEQSQTVAPAQPLALTELWVLDGFNAPESVIAAGDGTTLYVSNVGGEGSAKDGNGVISKIGLDGRMIARTWVSGTDALPLHAPKGMALIGDTLAVTDIDHVVMIDVPTGEITARIPIDGAAFLNDAAVGPNGTVLISDSGTAKIHMIDNGVASLWLEDARLNGINGLQLDGNRLLVTTMTAGELLSVDWTTKAITGLASGMDNADGIGLHSDGNYIISSWPGQLWHVRDGETPTLLQNTSGDNAVLMNDILLSGDTLVTPNWLPGTVRGYRLVTGE</sequence>
<dbReference type="EMBL" id="BMZH01000002">
    <property type="protein sequence ID" value="GHA86457.1"/>
    <property type="molecule type" value="Genomic_DNA"/>
</dbReference>
<gene>
    <name evidence="1" type="ORF">GCM10009069_07080</name>
</gene>
<dbReference type="RefSeq" id="WP_189495471.1">
    <property type="nucleotide sequence ID" value="NZ_BMZH01000002.1"/>
</dbReference>
<dbReference type="InterPro" id="IPR011042">
    <property type="entry name" value="6-blade_b-propeller_TolB-like"/>
</dbReference>
<comment type="caution">
    <text evidence="1">The sequence shown here is derived from an EMBL/GenBank/DDBJ whole genome shotgun (WGS) entry which is preliminary data.</text>
</comment>
<reference evidence="1" key="2">
    <citation type="submission" date="2020-09" db="EMBL/GenBank/DDBJ databases">
        <authorList>
            <person name="Sun Q."/>
            <person name="Kim S."/>
        </authorList>
    </citation>
    <scope>NUCLEOTIDE SEQUENCE</scope>
    <source>
        <strain evidence="1">KCTC 32513</strain>
    </source>
</reference>
<accession>A0A8J3CQN4</accession>
<reference evidence="1" key="1">
    <citation type="journal article" date="2014" name="Int. J. Syst. Evol. Microbiol.">
        <title>Complete genome sequence of Corynebacterium casei LMG S-19264T (=DSM 44701T), isolated from a smear-ripened cheese.</title>
        <authorList>
            <consortium name="US DOE Joint Genome Institute (JGI-PGF)"/>
            <person name="Walter F."/>
            <person name="Albersmeier A."/>
            <person name="Kalinowski J."/>
            <person name="Ruckert C."/>
        </authorList>
    </citation>
    <scope>NUCLEOTIDE SEQUENCE</scope>
    <source>
        <strain evidence="1">KCTC 32513</strain>
    </source>
</reference>
<dbReference type="SUPFAM" id="SSF101898">
    <property type="entry name" value="NHL repeat"/>
    <property type="match status" value="1"/>
</dbReference>